<dbReference type="GO" id="GO:0005509">
    <property type="term" value="F:calcium ion binding"/>
    <property type="evidence" value="ECO:0007669"/>
    <property type="project" value="InterPro"/>
</dbReference>
<feature type="region of interest" description="Disordered" evidence="3">
    <location>
        <begin position="24"/>
        <end position="201"/>
    </location>
</feature>
<dbReference type="GO" id="GO:0016460">
    <property type="term" value="C:myosin II complex"/>
    <property type="evidence" value="ECO:0007669"/>
    <property type="project" value="TreeGrafter"/>
</dbReference>
<name>A0A1I8H681_9PLAT</name>
<dbReference type="InterPro" id="IPR002048">
    <property type="entry name" value="EF_hand_dom"/>
</dbReference>
<feature type="region of interest" description="Disordered" evidence="3">
    <location>
        <begin position="399"/>
        <end position="429"/>
    </location>
</feature>
<feature type="compositionally biased region" description="Polar residues" evidence="3">
    <location>
        <begin position="169"/>
        <end position="198"/>
    </location>
</feature>
<feature type="domain" description="EF-hand" evidence="4">
    <location>
        <begin position="901"/>
        <end position="936"/>
    </location>
</feature>
<reference evidence="6" key="1">
    <citation type="submission" date="2016-11" db="UniProtKB">
        <authorList>
            <consortium name="WormBaseParasite"/>
        </authorList>
    </citation>
    <scope>IDENTIFICATION</scope>
</reference>
<dbReference type="PROSITE" id="PS50222">
    <property type="entry name" value="EF_HAND_2"/>
    <property type="match status" value="1"/>
</dbReference>
<dbReference type="AlphaFoldDB" id="A0A1I8H681"/>
<feature type="region of interest" description="Disordered" evidence="3">
    <location>
        <begin position="680"/>
        <end position="713"/>
    </location>
</feature>
<dbReference type="Gene3D" id="1.10.238.10">
    <property type="entry name" value="EF-hand"/>
    <property type="match status" value="1"/>
</dbReference>
<evidence type="ECO:0000256" key="2">
    <source>
        <dbReference type="ARBA" id="ARBA00022837"/>
    </source>
</evidence>
<dbReference type="SUPFAM" id="SSF47473">
    <property type="entry name" value="EF-hand"/>
    <property type="match status" value="1"/>
</dbReference>
<feature type="compositionally biased region" description="Polar residues" evidence="3">
    <location>
        <begin position="56"/>
        <end position="66"/>
    </location>
</feature>
<evidence type="ECO:0000256" key="1">
    <source>
        <dbReference type="ARBA" id="ARBA00022737"/>
    </source>
</evidence>
<organism evidence="5 6">
    <name type="scientific">Macrostomum lignano</name>
    <dbReference type="NCBI Taxonomy" id="282301"/>
    <lineage>
        <taxon>Eukaryota</taxon>
        <taxon>Metazoa</taxon>
        <taxon>Spiralia</taxon>
        <taxon>Lophotrochozoa</taxon>
        <taxon>Platyhelminthes</taxon>
        <taxon>Rhabditophora</taxon>
        <taxon>Macrostomorpha</taxon>
        <taxon>Macrostomida</taxon>
        <taxon>Macrostomidae</taxon>
        <taxon>Macrostomum</taxon>
    </lineage>
</organism>
<dbReference type="SMART" id="SM00054">
    <property type="entry name" value="EFh"/>
    <property type="match status" value="1"/>
</dbReference>
<keyword evidence="1" id="KW-0677">Repeat</keyword>
<feature type="region of interest" description="Disordered" evidence="3">
    <location>
        <begin position="535"/>
        <end position="600"/>
    </location>
</feature>
<feature type="compositionally biased region" description="Polar residues" evidence="3">
    <location>
        <begin position="586"/>
        <end position="600"/>
    </location>
</feature>
<evidence type="ECO:0000259" key="4">
    <source>
        <dbReference type="PROSITE" id="PS50222"/>
    </source>
</evidence>
<keyword evidence="5" id="KW-1185">Reference proteome</keyword>
<dbReference type="InterPro" id="IPR050230">
    <property type="entry name" value="CALM/Myosin/TropC-like"/>
</dbReference>
<evidence type="ECO:0000313" key="6">
    <source>
        <dbReference type="WBParaSite" id="maker-uti_cns_0004529-snap-gene-0.2-mRNA-1"/>
    </source>
</evidence>
<feature type="compositionally biased region" description="Polar residues" evidence="3">
    <location>
        <begin position="131"/>
        <end position="160"/>
    </location>
</feature>
<dbReference type="Pfam" id="PF13499">
    <property type="entry name" value="EF-hand_7"/>
    <property type="match status" value="1"/>
</dbReference>
<dbReference type="PANTHER" id="PTHR23048">
    <property type="entry name" value="MYOSIN LIGHT CHAIN 1, 3"/>
    <property type="match status" value="1"/>
</dbReference>
<dbReference type="PANTHER" id="PTHR23048:SF0">
    <property type="entry name" value="CALMODULIN LIKE 3"/>
    <property type="match status" value="1"/>
</dbReference>
<feature type="compositionally biased region" description="Polar residues" evidence="3">
    <location>
        <begin position="92"/>
        <end position="103"/>
    </location>
</feature>
<keyword evidence="2" id="KW-0106">Calcium</keyword>
<dbReference type="InterPro" id="IPR011992">
    <property type="entry name" value="EF-hand-dom_pair"/>
</dbReference>
<feature type="compositionally biased region" description="Polar residues" evidence="3">
    <location>
        <begin position="38"/>
        <end position="47"/>
    </location>
</feature>
<dbReference type="PROSITE" id="PS00018">
    <property type="entry name" value="EF_HAND_1"/>
    <property type="match status" value="1"/>
</dbReference>
<dbReference type="CDD" id="cd00051">
    <property type="entry name" value="EFh"/>
    <property type="match status" value="1"/>
</dbReference>
<evidence type="ECO:0000256" key="3">
    <source>
        <dbReference type="SAM" id="MobiDB-lite"/>
    </source>
</evidence>
<dbReference type="Proteomes" id="UP000095280">
    <property type="component" value="Unplaced"/>
</dbReference>
<proteinExistence type="predicted"/>
<dbReference type="InterPro" id="IPR018247">
    <property type="entry name" value="EF_Hand_1_Ca_BS"/>
</dbReference>
<feature type="compositionally biased region" description="Polar residues" evidence="3">
    <location>
        <begin position="74"/>
        <end position="83"/>
    </location>
</feature>
<accession>A0A1I8H681</accession>
<protein>
    <submittedName>
        <fullName evidence="6">EF-hand domain-containing protein</fullName>
    </submittedName>
</protein>
<feature type="compositionally biased region" description="Low complexity" evidence="3">
    <location>
        <begin position="680"/>
        <end position="691"/>
    </location>
</feature>
<evidence type="ECO:0000313" key="5">
    <source>
        <dbReference type="Proteomes" id="UP000095280"/>
    </source>
</evidence>
<feature type="compositionally biased region" description="Polar residues" evidence="3">
    <location>
        <begin position="112"/>
        <end position="123"/>
    </location>
</feature>
<sequence length="972" mass="103712">NSELPNILAAPPPQLRCTVQNSELTNGQAPPFGARCPVQSSELTNGQAPPFGSRCPVQNSELTNGQAPPFGSRCPSSELTNGQAPPFGSRCPVQNSELTNGQSPPFGARCPVQSSELTNSQSPPFGARCPVQNSELTNGQSPPFGSRCPVQSSELTNGQSPPFGARCPVQSSELTNGQSPPFGSRCPVQSSELTNGQSPPFGARCPVQSSELTNGQVSSIWCSMPGAELRANEWSGSSIWFSMPVQNSELTNGQSPPFGARCPVQSSELTNGQSPPFGARCPVQSSELTNGQSPPFGARCPVQNSELTNGQSPPFGARCPVQKLRANEWSVSSILCARCPVQSSELTNGQSPPFGARCPVQSSELTNGQSPPFGARCPMQNSEQWALVLRIRPSRGCRTAGLRPDDVASQSKSPPAQQVRRPRQARPSVDRGIGLAAWAAAHSESRTQHCRMRSVQLPLQGVHAACFLDAAGHRCRLLHLLRSSPVSLSARRRRGFLIGFEPAPADADLQVRLELSRAPAQAAWRSMASQPYEFNGTSSANIDPSVGNGADRNGSDDEEGGLTSLTSSADLGHGSEVEDDSRSDANRVTNPASIPSESTIGLMQSNDSGFGSLNIEALVASAAAAASVAAAYSEAAPTGQQEMQRNKNLGHQVIIGIFMALNSAGLTETTIVDEGIDDSASSSLTSSTDLGHGSEVDDRVGSGGADQCAVTNPASVLPDEEVSWMLSNDSGFDQPPEGQTKKSLARQILHYMAKSRRRHRQSSRPTAFLSNQPLAAGRPLHLGPAQLESQLQLAVEQLPDSVQLWKRRPLETRRQNRDVFGFAAGPDAANATELESMPRRVHAAKWCSFSISTAIAEEIYANQLLPVINPERLHLHFLANLAVIIQLTALIALQSRKLTESQLAEIRESFALFDKNGDGSISAEELGEVMKTLGQFPNADELQDMMRQVDEDGRNCIWPALPPGKSVDEKKI</sequence>
<dbReference type="WBParaSite" id="maker-uti_cns_0004529-snap-gene-0.2-mRNA-1">
    <property type="protein sequence ID" value="maker-uti_cns_0004529-snap-gene-0.2-mRNA-1"/>
    <property type="gene ID" value="maker-uti_cns_0004529-snap-gene-0.2"/>
</dbReference>
<dbReference type="FunFam" id="1.10.238.10:FF:000178">
    <property type="entry name" value="Calmodulin-2 A"/>
    <property type="match status" value="1"/>
</dbReference>
<feature type="compositionally biased region" description="Basic and acidic residues" evidence="3">
    <location>
        <begin position="573"/>
        <end position="585"/>
    </location>
</feature>